<keyword evidence="3" id="KW-0472">Membrane</keyword>
<dbReference type="EMBL" id="JAAAUQ010000301">
    <property type="protein sequence ID" value="KAF9151694.1"/>
    <property type="molecule type" value="Genomic_DNA"/>
</dbReference>
<gene>
    <name evidence="4" type="ORF">BG015_006349</name>
</gene>
<name>A0A9P5S087_9FUNG</name>
<dbReference type="Pfam" id="PF01133">
    <property type="entry name" value="ER"/>
    <property type="match status" value="1"/>
</dbReference>
<dbReference type="InterPro" id="IPR035912">
    <property type="entry name" value="EHR_sf"/>
</dbReference>
<evidence type="ECO:0000256" key="1">
    <source>
        <dbReference type="ARBA" id="ARBA00007491"/>
    </source>
</evidence>
<evidence type="ECO:0000313" key="5">
    <source>
        <dbReference type="Proteomes" id="UP000748756"/>
    </source>
</evidence>
<dbReference type="InterPro" id="IPR000781">
    <property type="entry name" value="ERH"/>
</dbReference>
<proteinExistence type="inferred from homology"/>
<dbReference type="Proteomes" id="UP000748756">
    <property type="component" value="Unassembled WGS sequence"/>
</dbReference>
<accession>A0A9P5S087</accession>
<dbReference type="PANTHER" id="PTHR12373">
    <property type="entry name" value="ENHANCER OF RUDIMENTARY ERH"/>
    <property type="match status" value="1"/>
</dbReference>
<dbReference type="PANTHER" id="PTHR12373:SF0">
    <property type="entry name" value="ENHANCER OF RUDIMENTARY HOMOLOG"/>
    <property type="match status" value="1"/>
</dbReference>
<reference evidence="4" key="1">
    <citation type="journal article" date="2020" name="Fungal Divers.">
        <title>Resolving the Mortierellaceae phylogeny through synthesis of multi-gene phylogenetics and phylogenomics.</title>
        <authorList>
            <person name="Vandepol N."/>
            <person name="Liber J."/>
            <person name="Desiro A."/>
            <person name="Na H."/>
            <person name="Kennedy M."/>
            <person name="Barry K."/>
            <person name="Grigoriev I.V."/>
            <person name="Miller A.N."/>
            <person name="O'Donnell K."/>
            <person name="Stajich J.E."/>
            <person name="Bonito G."/>
        </authorList>
    </citation>
    <scope>NUCLEOTIDE SEQUENCE</scope>
    <source>
        <strain evidence="4">NRRL 6426</strain>
    </source>
</reference>
<feature type="region of interest" description="Disordered" evidence="2">
    <location>
        <begin position="107"/>
        <end position="136"/>
    </location>
</feature>
<protein>
    <submittedName>
        <fullName evidence="4">Uncharacterized protein</fullName>
    </submittedName>
</protein>
<comment type="caution">
    <text evidence="4">The sequence shown here is derived from an EMBL/GenBank/DDBJ whole genome shotgun (WGS) entry which is preliminary data.</text>
</comment>
<dbReference type="SUPFAM" id="SSF143875">
    <property type="entry name" value="ERH-like"/>
    <property type="match status" value="1"/>
</dbReference>
<feature type="region of interest" description="Disordered" evidence="2">
    <location>
        <begin position="230"/>
        <end position="258"/>
    </location>
</feature>
<feature type="transmembrane region" description="Helical" evidence="3">
    <location>
        <begin position="153"/>
        <end position="175"/>
    </location>
</feature>
<feature type="compositionally biased region" description="Basic and acidic residues" evidence="2">
    <location>
        <begin position="230"/>
        <end position="241"/>
    </location>
</feature>
<dbReference type="OrthoDB" id="2394339at2759"/>
<keyword evidence="3" id="KW-1133">Transmembrane helix</keyword>
<sequence>MDEVIKMYEDYLKNKYPNKERIEFDVNEVLDMVFNLPDCAALVLDTRSGTYIPHDKSWIQKQVVSDEQPEPTFDTSTPQQFDAKDLQDNPLRHQTQPNFKANFDFNLPKDNSKMTRASKSYRSKTPREPRETKAEKAKRLENYRVAKAQAKKFVIPGIIVVIASLFFLFVSMYGFKGTKMDGIVARGRSASDILFEEAHKNFANHFGGKVDPEEATREKLKAQIFETFKQGDAKWDQEHPESATQDNEPAEKEQVVLE</sequence>
<evidence type="ECO:0000313" key="4">
    <source>
        <dbReference type="EMBL" id="KAF9151694.1"/>
    </source>
</evidence>
<organism evidence="4 5">
    <name type="scientific">Linnemannia schmuckeri</name>
    <dbReference type="NCBI Taxonomy" id="64567"/>
    <lineage>
        <taxon>Eukaryota</taxon>
        <taxon>Fungi</taxon>
        <taxon>Fungi incertae sedis</taxon>
        <taxon>Mucoromycota</taxon>
        <taxon>Mortierellomycotina</taxon>
        <taxon>Mortierellomycetes</taxon>
        <taxon>Mortierellales</taxon>
        <taxon>Mortierellaceae</taxon>
        <taxon>Linnemannia</taxon>
    </lineage>
</organism>
<keyword evidence="5" id="KW-1185">Reference proteome</keyword>
<dbReference type="AlphaFoldDB" id="A0A9P5S087"/>
<comment type="similarity">
    <text evidence="1">Belongs to the E(R) family.</text>
</comment>
<evidence type="ECO:0000256" key="3">
    <source>
        <dbReference type="SAM" id="Phobius"/>
    </source>
</evidence>
<evidence type="ECO:0000256" key="2">
    <source>
        <dbReference type="SAM" id="MobiDB-lite"/>
    </source>
</evidence>
<feature type="compositionally biased region" description="Basic and acidic residues" evidence="2">
    <location>
        <begin position="125"/>
        <end position="136"/>
    </location>
</feature>
<keyword evidence="3" id="KW-0812">Transmembrane</keyword>
<feature type="compositionally biased region" description="Basic and acidic residues" evidence="2">
    <location>
        <begin position="249"/>
        <end position="258"/>
    </location>
</feature>
<dbReference type="Gene3D" id="3.30.2260.10">
    <property type="entry name" value="Enhancer of rudimentary"/>
    <property type="match status" value="1"/>
</dbReference>